<dbReference type="Proteomes" id="UP000265515">
    <property type="component" value="Unassembled WGS sequence"/>
</dbReference>
<dbReference type="Gramene" id="GBG76998">
    <property type="protein sequence ID" value="GBG76998"/>
    <property type="gene ID" value="CBR_g23329"/>
</dbReference>
<gene>
    <name evidence="2" type="ORF">CBR_g23329</name>
</gene>
<comment type="caution">
    <text evidence="2">The sequence shown here is derived from an EMBL/GenBank/DDBJ whole genome shotgun (WGS) entry which is preliminary data.</text>
</comment>
<evidence type="ECO:0000313" key="3">
    <source>
        <dbReference type="Proteomes" id="UP000265515"/>
    </source>
</evidence>
<organism evidence="2 3">
    <name type="scientific">Chara braunii</name>
    <name type="common">Braun's stonewort</name>
    <dbReference type="NCBI Taxonomy" id="69332"/>
    <lineage>
        <taxon>Eukaryota</taxon>
        <taxon>Viridiplantae</taxon>
        <taxon>Streptophyta</taxon>
        <taxon>Charophyceae</taxon>
        <taxon>Charales</taxon>
        <taxon>Characeae</taxon>
        <taxon>Chara</taxon>
    </lineage>
</organism>
<reference evidence="2 3" key="1">
    <citation type="journal article" date="2018" name="Cell">
        <title>The Chara Genome: Secondary Complexity and Implications for Plant Terrestrialization.</title>
        <authorList>
            <person name="Nishiyama T."/>
            <person name="Sakayama H."/>
            <person name="Vries J.D."/>
            <person name="Buschmann H."/>
            <person name="Saint-Marcoux D."/>
            <person name="Ullrich K.K."/>
            <person name="Haas F.B."/>
            <person name="Vanderstraeten L."/>
            <person name="Becker D."/>
            <person name="Lang D."/>
            <person name="Vosolsobe S."/>
            <person name="Rombauts S."/>
            <person name="Wilhelmsson P.K.I."/>
            <person name="Janitza P."/>
            <person name="Kern R."/>
            <person name="Heyl A."/>
            <person name="Rumpler F."/>
            <person name="Villalobos L.I.A.C."/>
            <person name="Clay J.M."/>
            <person name="Skokan R."/>
            <person name="Toyoda A."/>
            <person name="Suzuki Y."/>
            <person name="Kagoshima H."/>
            <person name="Schijlen E."/>
            <person name="Tajeshwar N."/>
            <person name="Catarino B."/>
            <person name="Hetherington A.J."/>
            <person name="Saltykova A."/>
            <person name="Bonnot C."/>
            <person name="Breuninger H."/>
            <person name="Symeonidi A."/>
            <person name="Radhakrishnan G.V."/>
            <person name="Van Nieuwerburgh F."/>
            <person name="Deforce D."/>
            <person name="Chang C."/>
            <person name="Karol K.G."/>
            <person name="Hedrich R."/>
            <person name="Ulvskov P."/>
            <person name="Glockner G."/>
            <person name="Delwiche C.F."/>
            <person name="Petrasek J."/>
            <person name="Van de Peer Y."/>
            <person name="Friml J."/>
            <person name="Beilby M."/>
            <person name="Dolan L."/>
            <person name="Kohara Y."/>
            <person name="Sugano S."/>
            <person name="Fujiyama A."/>
            <person name="Delaux P.-M."/>
            <person name="Quint M."/>
            <person name="TheiBen G."/>
            <person name="Hagemann M."/>
            <person name="Harholt J."/>
            <person name="Dunand C."/>
            <person name="Zachgo S."/>
            <person name="Langdale J."/>
            <person name="Maumus F."/>
            <person name="Straeten D.V.D."/>
            <person name="Gould S.B."/>
            <person name="Rensing S.A."/>
        </authorList>
    </citation>
    <scope>NUCLEOTIDE SEQUENCE [LARGE SCALE GENOMIC DNA]</scope>
    <source>
        <strain evidence="2 3">S276</strain>
    </source>
</reference>
<evidence type="ECO:0000256" key="1">
    <source>
        <dbReference type="SAM" id="MobiDB-lite"/>
    </source>
</evidence>
<dbReference type="AlphaFoldDB" id="A0A388L431"/>
<feature type="compositionally biased region" description="Basic and acidic residues" evidence="1">
    <location>
        <begin position="280"/>
        <end position="294"/>
    </location>
</feature>
<keyword evidence="3" id="KW-1185">Reference proteome</keyword>
<accession>A0A388L431</accession>
<name>A0A388L431_CHABU</name>
<protein>
    <submittedName>
        <fullName evidence="2">Uncharacterized protein</fullName>
    </submittedName>
</protein>
<feature type="region of interest" description="Disordered" evidence="1">
    <location>
        <begin position="267"/>
        <end position="340"/>
    </location>
</feature>
<dbReference type="EMBL" id="BFEA01000258">
    <property type="protein sequence ID" value="GBG76998.1"/>
    <property type="molecule type" value="Genomic_DNA"/>
</dbReference>
<evidence type="ECO:0000313" key="2">
    <source>
        <dbReference type="EMBL" id="GBG76998.1"/>
    </source>
</evidence>
<proteinExistence type="predicted"/>
<feature type="compositionally biased region" description="Acidic residues" evidence="1">
    <location>
        <begin position="316"/>
        <end position="326"/>
    </location>
</feature>
<sequence>MRYATEGIHYYNDEELDLLRQRAPAYFDTRVDVQQSVAANGDMSTRAQQLLLCLSQNADVHDDHIMTECSANTLHGVVDWMCNDQDIDMTKREGGGSYDTAAFKKFVRSQARENQMLKTVGGEELNPNAADILALSRMSEEAQRDSVDYHELATMVVDGVEYMLLDQIVDFMKSGGEDKNLIHEALHEVTEDAIAAAEVVDVECVKDRTIDLLSGDPVPRGNIFKAVEELTTALTDVDRRRKRKQGWEIVTVHGGFREWRLAPIRPSRDFNEGGEQPPRQGDDAVVHSDDKGDAQTRPQQENPALRDLEVSGSDISSDEEGEEYDPYWDVKRGGGQATKG</sequence>